<protein>
    <submittedName>
        <fullName evidence="1">15045_t:CDS:1</fullName>
    </submittedName>
</protein>
<comment type="caution">
    <text evidence="1">The sequence shown here is derived from an EMBL/GenBank/DDBJ whole genome shotgun (WGS) entry which is preliminary data.</text>
</comment>
<gene>
    <name evidence="1" type="ORF">SPELUC_LOCUS2668</name>
</gene>
<proteinExistence type="predicted"/>
<evidence type="ECO:0000313" key="2">
    <source>
        <dbReference type="Proteomes" id="UP000789366"/>
    </source>
</evidence>
<dbReference type="EMBL" id="CAJVPW010001848">
    <property type="protein sequence ID" value="CAG8493506.1"/>
    <property type="molecule type" value="Genomic_DNA"/>
</dbReference>
<keyword evidence="2" id="KW-1185">Reference proteome</keyword>
<evidence type="ECO:0000313" key="1">
    <source>
        <dbReference type="EMBL" id="CAG8493506.1"/>
    </source>
</evidence>
<dbReference type="Proteomes" id="UP000789366">
    <property type="component" value="Unassembled WGS sequence"/>
</dbReference>
<sequence length="457" mass="52166">MSNAQSNNLLRELNAKLLAEIAELRKKFAEIKVENDELKDKNAKIVAFSDKITKLEAERTKLKTKIEELESENVEFRDRIIKVKQRQLQNDNITKVTNSPNNSSSNFNSITNHCQASGANDAVPEVIIVPANSKLPEEKEMDKFLDEAYKKNVSDRIRKCNKKKKLSKAEQISLNQDQESDTECSTSEKIPKVSNPVTKISAETSLLKNSHRKKDAENISQMISNSIQNDAQSQKLTDAEYVNEVTKGNKIGEKKAKGIIYNKMLEDLSILCKKRSKETDIDKIKYITTYSVNSILELTNNKIKEIIDSFPKQEDELPTPEISARGSCQNLAEVPISITHSSNSLGNSSFMPQITPAEVKNHDDYDEVYYDNKACFNDPTPQSEKETNEVQIVDDSDCNHNNDSKEERLDESNDNRYNGYDRYDKYSECDRGYYYHNRRYERKSSPMMSPIILPVTA</sequence>
<reference evidence="1" key="1">
    <citation type="submission" date="2021-06" db="EMBL/GenBank/DDBJ databases">
        <authorList>
            <person name="Kallberg Y."/>
            <person name="Tangrot J."/>
            <person name="Rosling A."/>
        </authorList>
    </citation>
    <scope>NUCLEOTIDE SEQUENCE</scope>
    <source>
        <strain evidence="1">28 12/20/2015</strain>
    </source>
</reference>
<name>A0ACA9KU40_9GLOM</name>
<accession>A0ACA9KU40</accession>
<organism evidence="1 2">
    <name type="scientific">Cetraspora pellucida</name>
    <dbReference type="NCBI Taxonomy" id="1433469"/>
    <lineage>
        <taxon>Eukaryota</taxon>
        <taxon>Fungi</taxon>
        <taxon>Fungi incertae sedis</taxon>
        <taxon>Mucoromycota</taxon>
        <taxon>Glomeromycotina</taxon>
        <taxon>Glomeromycetes</taxon>
        <taxon>Diversisporales</taxon>
        <taxon>Gigasporaceae</taxon>
        <taxon>Cetraspora</taxon>
    </lineage>
</organism>